<feature type="compositionally biased region" description="Basic and acidic residues" evidence="1">
    <location>
        <begin position="381"/>
        <end position="391"/>
    </location>
</feature>
<dbReference type="EMBL" id="KB203566">
    <property type="protein sequence ID" value="ESO84133.1"/>
    <property type="molecule type" value="Genomic_DNA"/>
</dbReference>
<organism evidence="2 3">
    <name type="scientific">Lottia gigantea</name>
    <name type="common">Giant owl limpet</name>
    <dbReference type="NCBI Taxonomy" id="225164"/>
    <lineage>
        <taxon>Eukaryota</taxon>
        <taxon>Metazoa</taxon>
        <taxon>Spiralia</taxon>
        <taxon>Lophotrochozoa</taxon>
        <taxon>Mollusca</taxon>
        <taxon>Gastropoda</taxon>
        <taxon>Patellogastropoda</taxon>
        <taxon>Lottioidea</taxon>
        <taxon>Lottiidae</taxon>
        <taxon>Lottia</taxon>
    </lineage>
</organism>
<accession>V3Z0U6</accession>
<dbReference type="OrthoDB" id="5977581at2759"/>
<dbReference type="KEGG" id="lgi:LOTGIDRAFT_229627"/>
<dbReference type="PANTHER" id="PTHR31702:SF2">
    <property type="entry name" value="TESTIS-EXPRESSED PROTEIN 33"/>
    <property type="match status" value="1"/>
</dbReference>
<sequence>MAAVTFKSPSPFHSGDVSRRSLLGTNLDKVLDINEPIPMENEPINSYRSVELSDLRQSYENQKSKLKQFDDSFRETHTRALNFQITEPHGYAEQPKIVNVSGLNEALKPEKPKFRQSHYGYPYKIMGDVFCSATESGRGSSRTPQVDVTPRLGRRSDVRNDGFNAEFLTHNTFNSNNNSSNSEAEKSGPSSILKLPANIRHTFGSRNCDELLSDTVKVHDTIEKQNQLRRPISRNITNVGQSSKSKTPLTDYEDLGHNTRVNLFPGSHVKNEISATKSDFNERVFLNREPESDKYKMKRDELSTWAERNVIRERLKKAWDGCWTEHNILRQKESIKWQEYVESIPKQIVTWDRSATRTKPPPQIQPVQQPRKRQQRPKPSPKVEEIIRSPLEDEYVFKTPPLTPPPVLPSPEKLPENFQKDDDFWEFFDQPIPK</sequence>
<reference evidence="2 3" key="1">
    <citation type="journal article" date="2013" name="Nature">
        <title>Insights into bilaterian evolution from three spiralian genomes.</title>
        <authorList>
            <person name="Simakov O."/>
            <person name="Marletaz F."/>
            <person name="Cho S.J."/>
            <person name="Edsinger-Gonzales E."/>
            <person name="Havlak P."/>
            <person name="Hellsten U."/>
            <person name="Kuo D.H."/>
            <person name="Larsson T."/>
            <person name="Lv J."/>
            <person name="Arendt D."/>
            <person name="Savage R."/>
            <person name="Osoegawa K."/>
            <person name="de Jong P."/>
            <person name="Grimwood J."/>
            <person name="Chapman J.A."/>
            <person name="Shapiro H."/>
            <person name="Aerts A."/>
            <person name="Otillar R.P."/>
            <person name="Terry A.Y."/>
            <person name="Boore J.L."/>
            <person name="Grigoriev I.V."/>
            <person name="Lindberg D.R."/>
            <person name="Seaver E.C."/>
            <person name="Weisblat D.A."/>
            <person name="Putnam N.H."/>
            <person name="Rokhsar D.S."/>
        </authorList>
    </citation>
    <scope>NUCLEOTIDE SEQUENCE [LARGE SCALE GENOMIC DNA]</scope>
</reference>
<dbReference type="RefSeq" id="XP_009065259.1">
    <property type="nucleotide sequence ID" value="XM_009067011.1"/>
</dbReference>
<gene>
    <name evidence="2" type="ORF">LOTGIDRAFT_229627</name>
</gene>
<evidence type="ECO:0000313" key="2">
    <source>
        <dbReference type="EMBL" id="ESO84133.1"/>
    </source>
</evidence>
<keyword evidence="3" id="KW-1185">Reference proteome</keyword>
<feature type="region of interest" description="Disordered" evidence="1">
    <location>
        <begin position="351"/>
        <end position="420"/>
    </location>
</feature>
<dbReference type="CTD" id="20248065"/>
<dbReference type="Pfam" id="PF15400">
    <property type="entry name" value="TEX33"/>
    <property type="match status" value="1"/>
</dbReference>
<dbReference type="GeneID" id="20248065"/>
<evidence type="ECO:0000256" key="1">
    <source>
        <dbReference type="SAM" id="MobiDB-lite"/>
    </source>
</evidence>
<dbReference type="InterPro" id="IPR029234">
    <property type="entry name" value="CIMIP4"/>
</dbReference>
<dbReference type="OMA" id="EEENFWD"/>
<name>V3Z0U6_LOTGI</name>
<dbReference type="AlphaFoldDB" id="V3Z0U6"/>
<feature type="region of interest" description="Disordered" evidence="1">
    <location>
        <begin position="135"/>
        <end position="190"/>
    </location>
</feature>
<dbReference type="PANTHER" id="PTHR31702">
    <property type="entry name" value="TESTIS-EXPRESSED PROTEIN 33"/>
    <property type="match status" value="1"/>
</dbReference>
<protein>
    <submittedName>
        <fullName evidence="2">Uncharacterized protein</fullName>
    </submittedName>
</protein>
<dbReference type="HOGENOM" id="CLU_632065_0_0_1"/>
<proteinExistence type="predicted"/>
<evidence type="ECO:0000313" key="3">
    <source>
        <dbReference type="Proteomes" id="UP000030746"/>
    </source>
</evidence>
<feature type="compositionally biased region" description="Polar residues" evidence="1">
    <location>
        <begin position="135"/>
        <end position="146"/>
    </location>
</feature>
<dbReference type="Proteomes" id="UP000030746">
    <property type="component" value="Unassembled WGS sequence"/>
</dbReference>